<protein>
    <recommendedName>
        <fullName evidence="8">Ras-related protein Rab-23</fullName>
    </recommendedName>
</protein>
<dbReference type="GO" id="GO:0003924">
    <property type="term" value="F:GTPase activity"/>
    <property type="evidence" value="ECO:0007669"/>
    <property type="project" value="InterPro"/>
</dbReference>
<dbReference type="InterPro" id="IPR001806">
    <property type="entry name" value="Small_GTPase"/>
</dbReference>
<feature type="compositionally biased region" description="Low complexity" evidence="5">
    <location>
        <begin position="183"/>
        <end position="192"/>
    </location>
</feature>
<name>A0A835YC28_9CHLO</name>
<reference evidence="6" key="1">
    <citation type="journal article" date="2020" name="bioRxiv">
        <title>Comparative genomics of Chlamydomonas.</title>
        <authorList>
            <person name="Craig R.J."/>
            <person name="Hasan A.R."/>
            <person name="Ness R.W."/>
            <person name="Keightley P.D."/>
        </authorList>
    </citation>
    <scope>NUCLEOTIDE SEQUENCE</scope>
    <source>
        <strain evidence="6">CCAP 11/70</strain>
    </source>
</reference>
<evidence type="ECO:0000313" key="6">
    <source>
        <dbReference type="EMBL" id="KAG2500192.1"/>
    </source>
</evidence>
<dbReference type="GO" id="GO:0012505">
    <property type="term" value="C:endomembrane system"/>
    <property type="evidence" value="ECO:0007669"/>
    <property type="project" value="UniProtKB-SubCell"/>
</dbReference>
<dbReference type="PROSITE" id="PS51421">
    <property type="entry name" value="RAS"/>
    <property type="match status" value="1"/>
</dbReference>
<dbReference type="SMART" id="SM00174">
    <property type="entry name" value="RHO"/>
    <property type="match status" value="1"/>
</dbReference>
<dbReference type="Pfam" id="PF00071">
    <property type="entry name" value="Ras"/>
    <property type="match status" value="1"/>
</dbReference>
<dbReference type="NCBIfam" id="TIGR00231">
    <property type="entry name" value="small_GTP"/>
    <property type="match status" value="1"/>
</dbReference>
<comment type="caution">
    <text evidence="6">The sequence shown here is derived from an EMBL/GenBank/DDBJ whole genome shotgun (WGS) entry which is preliminary data.</text>
</comment>
<dbReference type="OrthoDB" id="6585768at2759"/>
<dbReference type="Proteomes" id="UP000612055">
    <property type="component" value="Unassembled WGS sequence"/>
</dbReference>
<dbReference type="EMBL" id="JAEHOE010000004">
    <property type="protein sequence ID" value="KAG2500192.1"/>
    <property type="molecule type" value="Genomic_DNA"/>
</dbReference>
<evidence type="ECO:0000256" key="1">
    <source>
        <dbReference type="ARBA" id="ARBA00006270"/>
    </source>
</evidence>
<dbReference type="SMART" id="SM00176">
    <property type="entry name" value="RAN"/>
    <property type="match status" value="1"/>
</dbReference>
<organism evidence="6 7">
    <name type="scientific">Edaphochlamys debaryana</name>
    <dbReference type="NCBI Taxonomy" id="47281"/>
    <lineage>
        <taxon>Eukaryota</taxon>
        <taxon>Viridiplantae</taxon>
        <taxon>Chlorophyta</taxon>
        <taxon>core chlorophytes</taxon>
        <taxon>Chlorophyceae</taxon>
        <taxon>CS clade</taxon>
        <taxon>Chlamydomonadales</taxon>
        <taxon>Chlamydomonadales incertae sedis</taxon>
        <taxon>Edaphochlamys</taxon>
    </lineage>
</organism>
<comment type="similarity">
    <text evidence="1">Belongs to the small GTPase superfamily. Rab family.</text>
</comment>
<evidence type="ECO:0000256" key="3">
    <source>
        <dbReference type="ARBA" id="ARBA00023134"/>
    </source>
</evidence>
<dbReference type="AlphaFoldDB" id="A0A835YC28"/>
<evidence type="ECO:0008006" key="8">
    <source>
        <dbReference type="Google" id="ProtNLM"/>
    </source>
</evidence>
<dbReference type="InterPro" id="IPR050227">
    <property type="entry name" value="Rab"/>
</dbReference>
<sequence>MEEDFDREIKVVVLGNGGVGKTSMIRRFCKGIFTDEYKKTIGVDFLEKAQFVDALQEEVRFMLWDTAGQEEFDAITRTYYRGAGAAVIAFSTTDLDSFKAVPGWKEKIIAECGDIAMCLVQNKVDLIDQAVVSADDVEAMARQLQLKLYRTCVKENINVSEVFGYLAELHNKKLQTGQLSQQPATAAITAPPGSDAYKTAAAEAKAAPQQHQHHPAQHAPKEVREEPEEEQPRPERPREGPMTVDLKPSKVRTKGKKSLKDKLTACSVA</sequence>
<dbReference type="FunFam" id="3.40.50.300:FF:002136">
    <property type="entry name" value="Small rab-related GTPase"/>
    <property type="match status" value="1"/>
</dbReference>
<dbReference type="PRINTS" id="PR00449">
    <property type="entry name" value="RASTRNSFRMNG"/>
</dbReference>
<keyword evidence="2" id="KW-0547">Nucleotide-binding</keyword>
<feature type="region of interest" description="Disordered" evidence="5">
    <location>
        <begin position="177"/>
        <end position="269"/>
    </location>
</feature>
<dbReference type="InterPro" id="IPR005225">
    <property type="entry name" value="Small_GTP-bd"/>
</dbReference>
<proteinExistence type="inferred from homology"/>
<accession>A0A835YC28</accession>
<keyword evidence="7" id="KW-1185">Reference proteome</keyword>
<evidence type="ECO:0000313" key="7">
    <source>
        <dbReference type="Proteomes" id="UP000612055"/>
    </source>
</evidence>
<dbReference type="SMART" id="SM00175">
    <property type="entry name" value="RAB"/>
    <property type="match status" value="1"/>
</dbReference>
<dbReference type="SUPFAM" id="SSF52540">
    <property type="entry name" value="P-loop containing nucleoside triphosphate hydrolases"/>
    <property type="match status" value="1"/>
</dbReference>
<evidence type="ECO:0000256" key="5">
    <source>
        <dbReference type="SAM" id="MobiDB-lite"/>
    </source>
</evidence>
<keyword evidence="3" id="KW-0342">GTP-binding</keyword>
<gene>
    <name evidence="6" type="ORF">HYH03_001772</name>
</gene>
<dbReference type="Gene3D" id="3.40.50.300">
    <property type="entry name" value="P-loop containing nucleotide triphosphate hydrolases"/>
    <property type="match status" value="1"/>
</dbReference>
<dbReference type="PANTHER" id="PTHR47977">
    <property type="entry name" value="RAS-RELATED PROTEIN RAB"/>
    <property type="match status" value="1"/>
</dbReference>
<dbReference type="PROSITE" id="PS51419">
    <property type="entry name" value="RAB"/>
    <property type="match status" value="1"/>
</dbReference>
<evidence type="ECO:0000256" key="2">
    <source>
        <dbReference type="ARBA" id="ARBA00022741"/>
    </source>
</evidence>
<dbReference type="PROSITE" id="PS51420">
    <property type="entry name" value="RHO"/>
    <property type="match status" value="1"/>
</dbReference>
<dbReference type="SMART" id="SM00173">
    <property type="entry name" value="RAS"/>
    <property type="match status" value="1"/>
</dbReference>
<dbReference type="InterPro" id="IPR027417">
    <property type="entry name" value="P-loop_NTPase"/>
</dbReference>
<dbReference type="GO" id="GO:0005525">
    <property type="term" value="F:GTP binding"/>
    <property type="evidence" value="ECO:0007669"/>
    <property type="project" value="UniProtKB-KW"/>
</dbReference>
<comment type="subcellular location">
    <subcellularLocation>
        <location evidence="4">Endomembrane system</location>
        <topology evidence="4">Lipid-anchor</topology>
    </subcellularLocation>
</comment>
<feature type="compositionally biased region" description="Low complexity" evidence="5">
    <location>
        <begin position="200"/>
        <end position="210"/>
    </location>
</feature>
<evidence type="ECO:0000256" key="4">
    <source>
        <dbReference type="ARBA" id="ARBA00037868"/>
    </source>
</evidence>
<feature type="compositionally biased region" description="Basic and acidic residues" evidence="5">
    <location>
        <begin position="219"/>
        <end position="239"/>
    </location>
</feature>